<feature type="non-terminal residue" evidence="2">
    <location>
        <position position="79"/>
    </location>
</feature>
<keyword evidence="1" id="KW-1133">Transmembrane helix</keyword>
<dbReference type="GO" id="GO:0005886">
    <property type="term" value="C:plasma membrane"/>
    <property type="evidence" value="ECO:0007669"/>
    <property type="project" value="TreeGrafter"/>
</dbReference>
<feature type="transmembrane region" description="Helical" evidence="1">
    <location>
        <begin position="12"/>
        <end position="32"/>
    </location>
</feature>
<dbReference type="PANTHER" id="PTHR32063:SF16">
    <property type="entry name" value="CATION EFFLUX SYSTEM (ACRB_ACRD_ACRF FAMILY)"/>
    <property type="match status" value="1"/>
</dbReference>
<dbReference type="Proteomes" id="UP000754644">
    <property type="component" value="Unassembled WGS sequence"/>
</dbReference>
<keyword evidence="1" id="KW-0812">Transmembrane</keyword>
<keyword evidence="1" id="KW-0472">Membrane</keyword>
<organism evidence="2 3">
    <name type="scientific">SAR86 cluster bacterium</name>
    <dbReference type="NCBI Taxonomy" id="2030880"/>
    <lineage>
        <taxon>Bacteria</taxon>
        <taxon>Pseudomonadati</taxon>
        <taxon>Pseudomonadota</taxon>
        <taxon>Gammaproteobacteria</taxon>
        <taxon>SAR86 cluster</taxon>
    </lineage>
</organism>
<accession>A0A972VZT2</accession>
<dbReference type="GO" id="GO:0042910">
    <property type="term" value="F:xenobiotic transmembrane transporter activity"/>
    <property type="evidence" value="ECO:0007669"/>
    <property type="project" value="TreeGrafter"/>
</dbReference>
<protein>
    <submittedName>
        <fullName evidence="2">Efflux RND transporter permease subunit</fullName>
    </submittedName>
</protein>
<comment type="caution">
    <text evidence="2">The sequence shown here is derived from an EMBL/GenBank/DDBJ whole genome shotgun (WGS) entry which is preliminary data.</text>
</comment>
<gene>
    <name evidence="2" type="ORF">HQ497_13490</name>
</gene>
<dbReference type="PANTHER" id="PTHR32063">
    <property type="match status" value="1"/>
</dbReference>
<dbReference type="AlphaFoldDB" id="A0A972VZT2"/>
<evidence type="ECO:0000313" key="3">
    <source>
        <dbReference type="Proteomes" id="UP000754644"/>
    </source>
</evidence>
<evidence type="ECO:0000256" key="1">
    <source>
        <dbReference type="SAM" id="Phobius"/>
    </source>
</evidence>
<name>A0A972VZT2_9GAMM</name>
<dbReference type="InterPro" id="IPR001036">
    <property type="entry name" value="Acrflvin-R"/>
</dbReference>
<evidence type="ECO:0000313" key="2">
    <source>
        <dbReference type="EMBL" id="NQV66369.1"/>
    </source>
</evidence>
<dbReference type="Pfam" id="PF00873">
    <property type="entry name" value="ACR_tran"/>
    <property type="match status" value="1"/>
</dbReference>
<dbReference type="Gene3D" id="1.20.1640.10">
    <property type="entry name" value="Multidrug efflux transporter AcrB transmembrane domain"/>
    <property type="match status" value="1"/>
</dbReference>
<proteinExistence type="predicted"/>
<sequence>MIDSLVRRSLQGVVPVVVLVAGLLAGLFALQFTPREEEPQIVVPMVVVQASAPGLSARQVERQVTVPLENLLSQIPGVE</sequence>
<dbReference type="SUPFAM" id="SSF82693">
    <property type="entry name" value="Multidrug efflux transporter AcrB pore domain, PN1, PN2, PC1 and PC2 subdomains"/>
    <property type="match status" value="1"/>
</dbReference>
<reference evidence="2" key="1">
    <citation type="submission" date="2020-05" db="EMBL/GenBank/DDBJ databases">
        <title>Sulfur intermediates as new biogeochemical hubs in an aquatic model microbial ecosystem.</title>
        <authorList>
            <person name="Vigneron A."/>
        </authorList>
    </citation>
    <scope>NUCLEOTIDE SEQUENCE</scope>
    <source>
        <strain evidence="2">Bin.250</strain>
    </source>
</reference>
<dbReference type="Gene3D" id="3.30.70.1430">
    <property type="entry name" value="Multidrug efflux transporter AcrB pore domain"/>
    <property type="match status" value="1"/>
</dbReference>
<dbReference type="EMBL" id="JABMOJ010000507">
    <property type="protein sequence ID" value="NQV66369.1"/>
    <property type="molecule type" value="Genomic_DNA"/>
</dbReference>